<reference evidence="1" key="1">
    <citation type="submission" date="2021-01" db="EMBL/GenBank/DDBJ databases">
        <authorList>
            <consortium name="Genoscope - CEA"/>
            <person name="William W."/>
        </authorList>
    </citation>
    <scope>NUCLEOTIDE SEQUENCE</scope>
</reference>
<organism evidence="1 2">
    <name type="scientific">Paramecium octaurelia</name>
    <dbReference type="NCBI Taxonomy" id="43137"/>
    <lineage>
        <taxon>Eukaryota</taxon>
        <taxon>Sar</taxon>
        <taxon>Alveolata</taxon>
        <taxon>Ciliophora</taxon>
        <taxon>Intramacronucleata</taxon>
        <taxon>Oligohymenophorea</taxon>
        <taxon>Peniculida</taxon>
        <taxon>Parameciidae</taxon>
        <taxon>Paramecium</taxon>
    </lineage>
</organism>
<proteinExistence type="predicted"/>
<keyword evidence="2" id="KW-1185">Reference proteome</keyword>
<protein>
    <submittedName>
        <fullName evidence="1">Uncharacterized protein</fullName>
    </submittedName>
</protein>
<gene>
    <name evidence="1" type="ORF">POCTA_138.1.T0330059</name>
</gene>
<evidence type="ECO:0000313" key="2">
    <source>
        <dbReference type="Proteomes" id="UP000683925"/>
    </source>
</evidence>
<sequence length="72" mass="8638">MLPLNFSFLYDKPFFDNFSIVNINQSLIVQEYLGKKHSIIALFFKDNATAMQIFEENSQLKIWNRDFIRVFK</sequence>
<dbReference type="AlphaFoldDB" id="A0A8S1TZ06"/>
<dbReference type="Proteomes" id="UP000683925">
    <property type="component" value="Unassembled WGS sequence"/>
</dbReference>
<accession>A0A8S1TZ06</accession>
<comment type="caution">
    <text evidence="1">The sequence shown here is derived from an EMBL/GenBank/DDBJ whole genome shotgun (WGS) entry which is preliminary data.</text>
</comment>
<dbReference type="EMBL" id="CAJJDP010000033">
    <property type="protein sequence ID" value="CAD8156953.1"/>
    <property type="molecule type" value="Genomic_DNA"/>
</dbReference>
<evidence type="ECO:0000313" key="1">
    <source>
        <dbReference type="EMBL" id="CAD8156953.1"/>
    </source>
</evidence>
<name>A0A8S1TZ06_PAROT</name>